<organism evidence="2 3">
    <name type="scientific">Bacteroides cellulosilyticus DSM 14838</name>
    <dbReference type="NCBI Taxonomy" id="537012"/>
    <lineage>
        <taxon>Bacteria</taxon>
        <taxon>Pseudomonadati</taxon>
        <taxon>Bacteroidota</taxon>
        <taxon>Bacteroidia</taxon>
        <taxon>Bacteroidales</taxon>
        <taxon>Bacteroidaceae</taxon>
        <taxon>Bacteroides</taxon>
    </lineage>
</organism>
<keyword evidence="1" id="KW-0812">Transmembrane</keyword>
<keyword evidence="1" id="KW-0472">Membrane</keyword>
<comment type="caution">
    <text evidence="2">The sequence shown here is derived from an EMBL/GenBank/DDBJ whole genome shotgun (WGS) entry which is preliminary data.</text>
</comment>
<proteinExistence type="predicted"/>
<evidence type="ECO:0000256" key="1">
    <source>
        <dbReference type="SAM" id="Phobius"/>
    </source>
</evidence>
<name>E2N7R1_9BACE</name>
<accession>E2N7R1</accession>
<reference evidence="2 3" key="2">
    <citation type="submission" date="2009-01" db="EMBL/GenBank/DDBJ databases">
        <title>Draft genome sequence of Bacteroides cellulosilyticus (DSM 14838).</title>
        <authorList>
            <person name="Sudarsanam P."/>
            <person name="Ley R."/>
            <person name="Guruge J."/>
            <person name="Turnbaugh P.J."/>
            <person name="Mahowald M."/>
            <person name="Liep D."/>
            <person name="Gordon J."/>
        </authorList>
    </citation>
    <scope>NUCLEOTIDE SEQUENCE [LARGE SCALE GENOMIC DNA]</scope>
    <source>
        <strain evidence="2 3">DSM 14838</strain>
    </source>
</reference>
<evidence type="ECO:0000313" key="2">
    <source>
        <dbReference type="EMBL" id="EEF92013.1"/>
    </source>
</evidence>
<protein>
    <submittedName>
        <fullName evidence="2">Uncharacterized protein</fullName>
    </submittedName>
</protein>
<sequence length="157" mass="18230">MNLFILLRFALSLSPTIYNKKQIMKYVRILFAVALVFMVCSAFSFKKGKGEKAVYAFGVAASFNDTVVYFTDIQVLDSVKLDKGGFLPKRDLYTYQLKNYLEYDLKSLDYTCMIYFSENKKKLEKEAAKVKSKYKKNKTIVLMPIAPEAFRFKKPEE</sequence>
<dbReference type="AlphaFoldDB" id="E2N7R1"/>
<reference evidence="2 3" key="1">
    <citation type="submission" date="2008-12" db="EMBL/GenBank/DDBJ databases">
        <authorList>
            <person name="Fulton L."/>
            <person name="Clifton S."/>
            <person name="Fulton B."/>
            <person name="Xu J."/>
            <person name="Minx P."/>
            <person name="Pepin K.H."/>
            <person name="Johnson M."/>
            <person name="Bhonagiri V."/>
            <person name="Nash W.E."/>
            <person name="Mardis E.R."/>
            <person name="Wilson R.K."/>
        </authorList>
    </citation>
    <scope>NUCLEOTIDE SEQUENCE [LARGE SCALE GENOMIC DNA]</scope>
    <source>
        <strain evidence="2 3">DSM 14838</strain>
    </source>
</reference>
<feature type="transmembrane region" description="Helical" evidence="1">
    <location>
        <begin position="29"/>
        <end position="45"/>
    </location>
</feature>
<keyword evidence="1" id="KW-1133">Transmembrane helix</keyword>
<dbReference type="HOGENOM" id="CLU_116702_1_0_10"/>
<gene>
    <name evidence="2" type="ORF">BACCELL_00304</name>
</gene>
<evidence type="ECO:0000313" key="3">
    <source>
        <dbReference type="Proteomes" id="UP000003711"/>
    </source>
</evidence>
<dbReference type="Proteomes" id="UP000003711">
    <property type="component" value="Unassembled WGS sequence"/>
</dbReference>
<dbReference type="EMBL" id="ACCH01000026">
    <property type="protein sequence ID" value="EEF92013.1"/>
    <property type="molecule type" value="Genomic_DNA"/>
</dbReference>